<evidence type="ECO:0000256" key="1">
    <source>
        <dbReference type="ARBA" id="ARBA00022679"/>
    </source>
</evidence>
<dbReference type="GO" id="GO:0005835">
    <property type="term" value="C:fatty acid synthase complex"/>
    <property type="evidence" value="ECO:0007669"/>
    <property type="project" value="InterPro"/>
</dbReference>
<dbReference type="PANTHER" id="PTHR43356:SF2">
    <property type="entry name" value="PHOSPHATE ACETYLTRANSFERASE"/>
    <property type="match status" value="1"/>
</dbReference>
<proteinExistence type="predicted"/>
<dbReference type="GO" id="GO:0004312">
    <property type="term" value="F:fatty acid synthase activity"/>
    <property type="evidence" value="ECO:0007669"/>
    <property type="project" value="InterPro"/>
</dbReference>
<dbReference type="InterPro" id="IPR003965">
    <property type="entry name" value="Fatty_acid_synthase"/>
</dbReference>
<dbReference type="InterPro" id="IPR050500">
    <property type="entry name" value="Phos_Acetyltrans/Butyryltrans"/>
</dbReference>
<dbReference type="GO" id="GO:0016836">
    <property type="term" value="F:hydro-lyase activity"/>
    <property type="evidence" value="ECO:0007669"/>
    <property type="project" value="UniProtKB-ARBA"/>
</dbReference>
<dbReference type="SUPFAM" id="SSF53659">
    <property type="entry name" value="Isocitrate/Isopropylmalate dehydrogenase-like"/>
    <property type="match status" value="1"/>
</dbReference>
<evidence type="ECO:0000256" key="3">
    <source>
        <dbReference type="ARBA" id="ARBA00023315"/>
    </source>
</evidence>
<gene>
    <name evidence="6" type="ORF">ATSB10_09480</name>
</gene>
<reference evidence="6 7" key="1">
    <citation type="submission" date="2016-02" db="EMBL/GenBank/DDBJ databases">
        <title>Complete genome sequencing and analysis of ATSB10, Dyella thiooxydans isolated from rhizosphere soil of sunflower (Helianthus annuus L.).</title>
        <authorList>
            <person name="Lee Y."/>
            <person name="Hwangbo K."/>
            <person name="Chung H."/>
            <person name="Yoo J."/>
            <person name="Kim K.Y."/>
            <person name="Sa T.M."/>
            <person name="Um Y."/>
            <person name="Madhaiyan M."/>
        </authorList>
    </citation>
    <scope>NUCLEOTIDE SEQUENCE [LARGE SCALE GENOMIC DNA]</scope>
    <source>
        <strain evidence="6 7">ATSB10</strain>
    </source>
</reference>
<evidence type="ECO:0000256" key="2">
    <source>
        <dbReference type="ARBA" id="ARBA00023239"/>
    </source>
</evidence>
<dbReference type="PATRIC" id="fig|445710.3.peg.945"/>
<dbReference type="Pfam" id="PF01575">
    <property type="entry name" value="MaoC_dehydratas"/>
    <property type="match status" value="1"/>
</dbReference>
<dbReference type="FunFam" id="3.10.129.10:FF:000042">
    <property type="entry name" value="MaoC domain protein dehydratase"/>
    <property type="match status" value="1"/>
</dbReference>
<keyword evidence="7" id="KW-1185">Reference proteome</keyword>
<dbReference type="AlphaFoldDB" id="A0A160N042"/>
<evidence type="ECO:0000313" key="7">
    <source>
        <dbReference type="Proteomes" id="UP000077255"/>
    </source>
</evidence>
<protein>
    <submittedName>
        <fullName evidence="6">Enoyl-CoA hydratase/phosphate acetyltransferase</fullName>
    </submittedName>
</protein>
<feature type="domain" description="Phosphate acetyl/butaryl transferase" evidence="4">
    <location>
        <begin position="256"/>
        <end position="469"/>
    </location>
</feature>
<dbReference type="GO" id="GO:0006633">
    <property type="term" value="P:fatty acid biosynthetic process"/>
    <property type="evidence" value="ECO:0007669"/>
    <property type="project" value="InterPro"/>
</dbReference>
<evidence type="ECO:0000313" key="6">
    <source>
        <dbReference type="EMBL" id="AND68402.1"/>
    </source>
</evidence>
<evidence type="ECO:0000259" key="5">
    <source>
        <dbReference type="Pfam" id="PF01575"/>
    </source>
</evidence>
<dbReference type="PANTHER" id="PTHR43356">
    <property type="entry name" value="PHOSPHATE ACETYLTRANSFERASE"/>
    <property type="match status" value="1"/>
</dbReference>
<dbReference type="InterPro" id="IPR002505">
    <property type="entry name" value="PTA_PTB"/>
</dbReference>
<name>A0A160N042_9GAMM</name>
<evidence type="ECO:0000259" key="4">
    <source>
        <dbReference type="Pfam" id="PF01515"/>
    </source>
</evidence>
<keyword evidence="2" id="KW-0456">Lyase</keyword>
<dbReference type="EMBL" id="CP014841">
    <property type="protein sequence ID" value="AND68402.1"/>
    <property type="molecule type" value="Genomic_DNA"/>
</dbReference>
<dbReference type="SUPFAM" id="SSF54637">
    <property type="entry name" value="Thioesterase/thiol ester dehydrase-isomerase"/>
    <property type="match status" value="1"/>
</dbReference>
<feature type="domain" description="MaoC-like" evidence="5">
    <location>
        <begin position="37"/>
        <end position="130"/>
    </location>
</feature>
<dbReference type="InterPro" id="IPR002539">
    <property type="entry name" value="MaoC-like_dom"/>
</dbReference>
<dbReference type="CDD" id="cd03449">
    <property type="entry name" value="R_hydratase"/>
    <property type="match status" value="1"/>
</dbReference>
<dbReference type="Pfam" id="PF01515">
    <property type="entry name" value="PTA_PTB"/>
    <property type="match status" value="1"/>
</dbReference>
<organism evidence="6 7">
    <name type="scientific">Dyella thiooxydans</name>
    <dbReference type="NCBI Taxonomy" id="445710"/>
    <lineage>
        <taxon>Bacteria</taxon>
        <taxon>Pseudomonadati</taxon>
        <taxon>Pseudomonadota</taxon>
        <taxon>Gammaproteobacteria</taxon>
        <taxon>Lysobacterales</taxon>
        <taxon>Rhodanobacteraceae</taxon>
        <taxon>Dyella</taxon>
    </lineage>
</organism>
<dbReference type="STRING" id="445710.ATSB10_09480"/>
<dbReference type="NCBIfam" id="NF008852">
    <property type="entry name" value="PRK11890.1"/>
    <property type="match status" value="1"/>
</dbReference>
<accession>A0A160N042</accession>
<dbReference type="RefSeq" id="WP_063670876.1">
    <property type="nucleotide sequence ID" value="NZ_CP014841.1"/>
</dbReference>
<dbReference type="KEGG" id="dtx:ATSB10_09480"/>
<dbReference type="Gene3D" id="3.10.129.10">
    <property type="entry name" value="Hotdog Thioesterase"/>
    <property type="match status" value="1"/>
</dbReference>
<dbReference type="OrthoDB" id="9774179at2"/>
<keyword evidence="3" id="KW-0012">Acyltransferase</keyword>
<keyword evidence="1 6" id="KW-0808">Transferase</keyword>
<dbReference type="Proteomes" id="UP000077255">
    <property type="component" value="Chromosome"/>
</dbReference>
<dbReference type="Gene3D" id="3.40.718.10">
    <property type="entry name" value="Isopropylmalate Dehydrogenase"/>
    <property type="match status" value="1"/>
</dbReference>
<sequence>MPDTPAVPAGPPGDTDDIHFIRNRTFDEIAVGDTAVIDRTLTAADIQLFAVMSGDVNPQHLDPDFAASTRFHGVIAHGMWGAALISAVLGTRLPGPGTIYLSQTLKFLAPVHIGDTLSIRVTVRSKDEAHKRLVLDCSCTDQAGQRAIEGEAEVLAPTERIVRPRATLPEVRLTGGTNGVKRLLDYVRPLGSIRVAVVHPCDEPSLGSAIDARVAGLIEPVLVAPRERIEAVASAAGFDLAGIAIEDVPHSHAAAARAVELAATGEVDALMKGSLHTDELMGAVVAAGSGLRTKRRISHCFVMQTPAYPRPFIITDAAINITPTLEEKADIIRNAIDLAQVIGVAQPRVAILAAVETVNPHMPATLDAAALCKMADRGQIEGGVLDGPLAFDNAVSVAAARIKGIVSPVAGQADVLVVPDLESGNMLAKQLEYLGGAASAGIVIGAKVPIVLTSRADSRESRMASCAVALLLAHRYRTHPL</sequence>
<dbReference type="InterPro" id="IPR029069">
    <property type="entry name" value="HotDog_dom_sf"/>
</dbReference>
<dbReference type="NCBIfam" id="NF006045">
    <property type="entry name" value="PRK08190.1"/>
    <property type="match status" value="1"/>
</dbReference>
<dbReference type="PRINTS" id="PR01483">
    <property type="entry name" value="FASYNTHASE"/>
</dbReference>